<gene>
    <name evidence="1" type="ORF">MKZ38_002671</name>
</gene>
<comment type="caution">
    <text evidence="1">The sequence shown here is derived from an EMBL/GenBank/DDBJ whole genome shotgun (WGS) entry which is preliminary data.</text>
</comment>
<proteinExistence type="predicted"/>
<evidence type="ECO:0000313" key="1">
    <source>
        <dbReference type="EMBL" id="KAJ2900053.1"/>
    </source>
</evidence>
<name>A0AAD5WQN9_9PEZI</name>
<dbReference type="AlphaFoldDB" id="A0AAD5WQN9"/>
<reference evidence="1" key="1">
    <citation type="submission" date="2022-07" db="EMBL/GenBank/DDBJ databases">
        <title>Draft genome sequence of Zalerion maritima ATCC 34329, a (micro)plastics degrading marine fungus.</title>
        <authorList>
            <person name="Paco A."/>
            <person name="Goncalves M.F.M."/>
            <person name="Rocha-Santos T.A.P."/>
            <person name="Alves A."/>
        </authorList>
    </citation>
    <scope>NUCLEOTIDE SEQUENCE</scope>
    <source>
        <strain evidence="1">ATCC 34329</strain>
    </source>
</reference>
<evidence type="ECO:0000313" key="2">
    <source>
        <dbReference type="Proteomes" id="UP001201980"/>
    </source>
</evidence>
<keyword evidence="2" id="KW-1185">Reference proteome</keyword>
<protein>
    <submittedName>
        <fullName evidence="1">Uncharacterized protein</fullName>
    </submittedName>
</protein>
<dbReference type="Proteomes" id="UP001201980">
    <property type="component" value="Unassembled WGS sequence"/>
</dbReference>
<accession>A0AAD5WQN9</accession>
<dbReference type="EMBL" id="JAKWBI020000180">
    <property type="protein sequence ID" value="KAJ2900053.1"/>
    <property type="molecule type" value="Genomic_DNA"/>
</dbReference>
<dbReference type="InterPro" id="IPR036770">
    <property type="entry name" value="Ankyrin_rpt-contain_sf"/>
</dbReference>
<organism evidence="1 2">
    <name type="scientific">Zalerion maritima</name>
    <dbReference type="NCBI Taxonomy" id="339359"/>
    <lineage>
        <taxon>Eukaryota</taxon>
        <taxon>Fungi</taxon>
        <taxon>Dikarya</taxon>
        <taxon>Ascomycota</taxon>
        <taxon>Pezizomycotina</taxon>
        <taxon>Sordariomycetes</taxon>
        <taxon>Lulworthiomycetidae</taxon>
        <taxon>Lulworthiales</taxon>
        <taxon>Lulworthiaceae</taxon>
        <taxon>Zalerion</taxon>
    </lineage>
</organism>
<dbReference type="SUPFAM" id="SSF48403">
    <property type="entry name" value="Ankyrin repeat"/>
    <property type="match status" value="1"/>
</dbReference>
<dbReference type="Gene3D" id="1.25.40.20">
    <property type="entry name" value="Ankyrin repeat-containing domain"/>
    <property type="match status" value="1"/>
</dbReference>
<sequence>MDTTAAPDQVLPILRFPDEVLMIICQHMSSPGQGTQGIHDLLQFSSVNRRINGIAMEVVFKAEETSKRQRPVVWSIVTNNPLWIEKALLAGCRVNSDILMAMPTQSLACAAGRRNLKETLFGLWHLIPDAWLHPNTPVKFRPMHLAAALGRDFMVGRLLDIQAQVALRQHQALQARRAFSGQPAGQDHPDLQNARSELYELVNISKSASATFDGRWGADVSLTPFHVAMKAAQPVVAMELLRLSPDGRGAGYDENAPSPALFALLHATYQGRTKLVKYLLDNFEFDAEEIIRGRRMTTSSLATHLLRYAARQLNMPLVRLLTKKGFRHDHTLGRTLEGVCRLEYASVACGHVRFKASFPSLAARAGAVEAALAQVVRYLLDRHAALANADLFPILHAIVGMHASLRQPKRPPGVHLATLQRGILVGRRHPYMAKYRNPRSGSVRCRFAPLVQVEAFKIVLARIDPRNTSGPRNYSQSNHHCLESLFRSVMSAYAWELLDVLLVFVEENPDYEAVVRHATVQCLRSSGAQGRSPAPARMTNRQLLWVRDHGFCYGNRPSQHQRGARMSPEGVLRVENLRTLSRHLDRGLAGWARGRIWSEFVEAMQQRGICDTWVNPGQDLLTPDEVAAMAAEEPCWTLYGNAN</sequence>